<dbReference type="InterPro" id="IPR013783">
    <property type="entry name" value="Ig-like_fold"/>
</dbReference>
<evidence type="ECO:0000313" key="4">
    <source>
        <dbReference type="Proteomes" id="UP000232188"/>
    </source>
</evidence>
<evidence type="ECO:0008006" key="5">
    <source>
        <dbReference type="Google" id="ProtNLM"/>
    </source>
</evidence>
<dbReference type="GO" id="GO:0016020">
    <property type="term" value="C:membrane"/>
    <property type="evidence" value="ECO:0007669"/>
    <property type="project" value="InterPro"/>
</dbReference>
<dbReference type="GO" id="GO:0005509">
    <property type="term" value="F:calcium ion binding"/>
    <property type="evidence" value="ECO:0007669"/>
    <property type="project" value="InterPro"/>
</dbReference>
<dbReference type="InterPro" id="IPR015919">
    <property type="entry name" value="Cadherin-like_sf"/>
</dbReference>
<protein>
    <recommendedName>
        <fullName evidence="5">Lipoprotein</fullName>
    </recommendedName>
</protein>
<reference evidence="3 4" key="1">
    <citation type="submission" date="2017-07" db="EMBL/GenBank/DDBJ databases">
        <title>Leptospira spp. isolated from tropical soils.</title>
        <authorList>
            <person name="Thibeaux R."/>
            <person name="Iraola G."/>
            <person name="Ferres I."/>
            <person name="Bierque E."/>
            <person name="Girault D."/>
            <person name="Soupe-Gilbert M.-E."/>
            <person name="Picardeau M."/>
            <person name="Goarant C."/>
        </authorList>
    </citation>
    <scope>NUCLEOTIDE SEQUENCE [LARGE SCALE GENOMIC DNA]</scope>
    <source>
        <strain evidence="1 4">FH2-B-C1</strain>
        <strain evidence="2 3">FH2-B-D1</strain>
    </source>
</reference>
<proteinExistence type="predicted"/>
<dbReference type="SUPFAM" id="SSF49313">
    <property type="entry name" value="Cadherin-like"/>
    <property type="match status" value="1"/>
</dbReference>
<evidence type="ECO:0000313" key="1">
    <source>
        <dbReference type="EMBL" id="PJZ52808.1"/>
    </source>
</evidence>
<name>A0A2M9YMQ7_9LEPT</name>
<organism evidence="1 4">
    <name type="scientific">Leptospira adleri</name>
    <dbReference type="NCBI Taxonomy" id="2023186"/>
    <lineage>
        <taxon>Bacteria</taxon>
        <taxon>Pseudomonadati</taxon>
        <taxon>Spirochaetota</taxon>
        <taxon>Spirochaetia</taxon>
        <taxon>Leptospirales</taxon>
        <taxon>Leptospiraceae</taxon>
        <taxon>Leptospira</taxon>
    </lineage>
</organism>
<comment type="caution">
    <text evidence="1">The sequence shown here is derived from an EMBL/GenBank/DDBJ whole genome shotgun (WGS) entry which is preliminary data.</text>
</comment>
<sequence>MKNSILKTLAAFMVIGLIFSCDDGKKKKEDDPLTTLFVSNPVFLLAYTCQPNISSYKLVNVDTNPSQSLPFNSAEVGRGIHSLKFIEFTGTPDCKFSNLTMKPASISALPNGVTYDQATKTLSGTPTATMAQTDFEFDYTLSSSLSGASANKTATLRLTVVAAGNLTCVSAGGGKYTCPNANGGKYNSLELCQTALVCGF</sequence>
<dbReference type="EMBL" id="NPDV01000011">
    <property type="protein sequence ID" value="PJZ52808.1"/>
    <property type="molecule type" value="Genomic_DNA"/>
</dbReference>
<dbReference type="RefSeq" id="WP_100786317.1">
    <property type="nucleotide sequence ID" value="NZ_NPDU01000094.1"/>
</dbReference>
<evidence type="ECO:0000313" key="2">
    <source>
        <dbReference type="EMBL" id="PJZ59843.1"/>
    </source>
</evidence>
<gene>
    <name evidence="2" type="ORF">CH376_21650</name>
    <name evidence="1" type="ORF">CH380_13770</name>
</gene>
<dbReference type="Proteomes" id="UP000232188">
    <property type="component" value="Unassembled WGS sequence"/>
</dbReference>
<dbReference type="AlphaFoldDB" id="A0A2M9YMQ7"/>
<dbReference type="Proteomes" id="UP000232149">
    <property type="component" value="Unassembled WGS sequence"/>
</dbReference>
<dbReference type="EMBL" id="NPDU01000094">
    <property type="protein sequence ID" value="PJZ59843.1"/>
    <property type="molecule type" value="Genomic_DNA"/>
</dbReference>
<accession>A0A2M9YMQ7</accession>
<keyword evidence="3" id="KW-1185">Reference proteome</keyword>
<dbReference type="PROSITE" id="PS51257">
    <property type="entry name" value="PROKAR_LIPOPROTEIN"/>
    <property type="match status" value="1"/>
</dbReference>
<dbReference type="Pfam" id="PF05345">
    <property type="entry name" value="He_PIG"/>
    <property type="match status" value="1"/>
</dbReference>
<dbReference type="Gene3D" id="2.60.40.10">
    <property type="entry name" value="Immunoglobulins"/>
    <property type="match status" value="1"/>
</dbReference>
<evidence type="ECO:0000313" key="3">
    <source>
        <dbReference type="Proteomes" id="UP000232149"/>
    </source>
</evidence>